<sequence>MDLAPAQSAGGRPLGRCVGRASIVVGVCSGAGSSEAIPAQPPGAGGMPPAKGGGRDKRPVRRTHPCPPNAIGGETCTVSGSEAQPVSVDPHPDSRGSTRAYSAPRTHGGEGRAHLPAAPLGVVHPPGALDPDRRASRRPRPQGRSPRAPAGRAPGGCPPARSPRPRPEGVAPTRAAGVKPARTLPASPPRAVHPQPHTLNRTTSASTPPHALTPAPTSPPPLSPQAGTTAAPLRRGRGVPRGARAGVRGPPPTGAHPTSPATGRGRRGPAPRAGWACRGRGG</sequence>
<accession>A0A1M6WK18</accession>
<dbReference type="Proteomes" id="UP000184452">
    <property type="component" value="Unassembled WGS sequence"/>
</dbReference>
<organism evidence="2 3">
    <name type="scientific">Nocardiopsis flavescens</name>
    <dbReference type="NCBI Taxonomy" id="758803"/>
    <lineage>
        <taxon>Bacteria</taxon>
        <taxon>Bacillati</taxon>
        <taxon>Actinomycetota</taxon>
        <taxon>Actinomycetes</taxon>
        <taxon>Streptosporangiales</taxon>
        <taxon>Nocardiopsidaceae</taxon>
        <taxon>Nocardiopsis</taxon>
    </lineage>
</organism>
<evidence type="ECO:0000256" key="1">
    <source>
        <dbReference type="SAM" id="MobiDB-lite"/>
    </source>
</evidence>
<keyword evidence="3" id="KW-1185">Reference proteome</keyword>
<name>A0A1M6WK18_9ACTN</name>
<protein>
    <submittedName>
        <fullName evidence="2">Uncharacterized protein</fullName>
    </submittedName>
</protein>
<dbReference type="EMBL" id="FQZK01000045">
    <property type="protein sequence ID" value="SHK94058.1"/>
    <property type="molecule type" value="Genomic_DNA"/>
</dbReference>
<gene>
    <name evidence="2" type="ORF">SAMN05421803_14514</name>
</gene>
<feature type="compositionally biased region" description="Low complexity" evidence="1">
    <location>
        <begin position="202"/>
        <end position="215"/>
    </location>
</feature>
<dbReference type="STRING" id="758803.SAMN05421803_14514"/>
<feature type="region of interest" description="Disordered" evidence="1">
    <location>
        <begin position="32"/>
        <end position="282"/>
    </location>
</feature>
<dbReference type="AlphaFoldDB" id="A0A1M6WK18"/>
<reference evidence="2 3" key="1">
    <citation type="submission" date="2016-11" db="EMBL/GenBank/DDBJ databases">
        <authorList>
            <person name="Jaros S."/>
            <person name="Januszkiewicz K."/>
            <person name="Wedrychowicz H."/>
        </authorList>
    </citation>
    <scope>NUCLEOTIDE SEQUENCE [LARGE SCALE GENOMIC DNA]</scope>
    <source>
        <strain evidence="2 3">CGMCC 4.5723</strain>
    </source>
</reference>
<proteinExistence type="predicted"/>
<feature type="compositionally biased region" description="Low complexity" evidence="1">
    <location>
        <begin position="270"/>
        <end position="282"/>
    </location>
</feature>
<feature type="compositionally biased region" description="Low complexity" evidence="1">
    <location>
        <begin position="142"/>
        <end position="152"/>
    </location>
</feature>
<evidence type="ECO:0000313" key="2">
    <source>
        <dbReference type="EMBL" id="SHK94058.1"/>
    </source>
</evidence>
<evidence type="ECO:0000313" key="3">
    <source>
        <dbReference type="Proteomes" id="UP000184452"/>
    </source>
</evidence>